<protein>
    <submittedName>
        <fullName evidence="10">ABC transporter ATP-binding protein</fullName>
    </submittedName>
</protein>
<gene>
    <name evidence="10" type="ORF">JIV24_00615</name>
</gene>
<keyword evidence="5 7" id="KW-1133">Transmembrane helix</keyword>
<dbReference type="Proteomes" id="UP000605676">
    <property type="component" value="Unassembled WGS sequence"/>
</dbReference>
<sequence length="593" mass="67709">MKPSNKLTLNHLLETLHLVYRSSPKWTFINAIITSIRGFIPLLLLFVVKQLIDVVGTHVTNNTASPEALYTTLALTAAFFLLNAVSGSISSLVRERQSHFVNDYIQDIIHKKTIHIAYRFFEDSDYQNIFYRALNDSSYRPARIFYSLLQLAQNTLTIILLLIVLSQIHWALIPILAVSSAPVFYLRILYTRRLYKYRKNHTEDERRVHYFNRLLTGKDFAKELRVFNLGKTFKKEYEHFKHDLRNKQWSLSKRKTINEIAVQLFSTAILLFIIAFVIKQTVEGNISAGTMAMYFLALQRAYSVLQGLLGNLSSLYEDNLFLKNFFEFKNIEVKREVGTESFPNPIINHIKFENVSFKYPNSRKWALQNINLTIQKGKTIALVGENGSGKTTLVKLLCGLHEPTEGQLHVDQHNWNNISNSELANNISVIFQDFMLYNISAKENIRLGNTHRKDEPESVAAAAVSAGIDQLFNNLPHGYDTTLGTLFKDSQMLSRGEWQRTALARSFYNTDAQLIILDEPTSSLDAFTEASLINHFSDIVKDKTAIIVSHRLSTIKLADIIVVMKNASIAEVGSPEELIAQKGIYFQMIESLK</sequence>
<evidence type="ECO:0000313" key="10">
    <source>
        <dbReference type="EMBL" id="MBK3515821.1"/>
    </source>
</evidence>
<keyword evidence="6 7" id="KW-0472">Membrane</keyword>
<dbReference type="PANTHER" id="PTHR43394:SF1">
    <property type="entry name" value="ATP-BINDING CASSETTE SUB-FAMILY B MEMBER 10, MITOCHONDRIAL"/>
    <property type="match status" value="1"/>
</dbReference>
<dbReference type="EMBL" id="JAENRR010000001">
    <property type="protein sequence ID" value="MBK3515821.1"/>
    <property type="molecule type" value="Genomic_DNA"/>
</dbReference>
<name>A0ABS1HDX5_9BACT</name>
<dbReference type="InterPro" id="IPR003439">
    <property type="entry name" value="ABC_transporter-like_ATP-bd"/>
</dbReference>
<comment type="subcellular location">
    <subcellularLocation>
        <location evidence="1">Cell membrane</location>
        <topology evidence="1">Multi-pass membrane protein</topology>
    </subcellularLocation>
</comment>
<comment type="caution">
    <text evidence="10">The sequence shown here is derived from an EMBL/GenBank/DDBJ whole genome shotgun (WGS) entry which is preliminary data.</text>
</comment>
<dbReference type="GO" id="GO:0005524">
    <property type="term" value="F:ATP binding"/>
    <property type="evidence" value="ECO:0007669"/>
    <property type="project" value="UniProtKB-KW"/>
</dbReference>
<proteinExistence type="predicted"/>
<keyword evidence="2 7" id="KW-0812">Transmembrane</keyword>
<dbReference type="InterPro" id="IPR027417">
    <property type="entry name" value="P-loop_NTPase"/>
</dbReference>
<organism evidence="10 11">
    <name type="scientific">Carboxylicivirga marina</name>
    <dbReference type="NCBI Taxonomy" id="2800988"/>
    <lineage>
        <taxon>Bacteria</taxon>
        <taxon>Pseudomonadati</taxon>
        <taxon>Bacteroidota</taxon>
        <taxon>Bacteroidia</taxon>
        <taxon>Marinilabiliales</taxon>
        <taxon>Marinilabiliaceae</taxon>
        <taxon>Carboxylicivirga</taxon>
    </lineage>
</organism>
<dbReference type="Pfam" id="PF00005">
    <property type="entry name" value="ABC_tran"/>
    <property type="match status" value="1"/>
</dbReference>
<dbReference type="Pfam" id="PF00664">
    <property type="entry name" value="ABC_membrane"/>
    <property type="match status" value="1"/>
</dbReference>
<dbReference type="SUPFAM" id="SSF90123">
    <property type="entry name" value="ABC transporter transmembrane region"/>
    <property type="match status" value="1"/>
</dbReference>
<reference evidence="10 11" key="1">
    <citation type="submission" date="2021-01" db="EMBL/GenBank/DDBJ databases">
        <title>Carboxyliciviraga sp.nov., isolated from coastal sediments.</title>
        <authorList>
            <person name="Lu D."/>
            <person name="Zhang T."/>
        </authorList>
    </citation>
    <scope>NUCLEOTIDE SEQUENCE [LARGE SCALE GENOMIC DNA]</scope>
    <source>
        <strain evidence="10 11">N1Y132</strain>
    </source>
</reference>
<evidence type="ECO:0000256" key="5">
    <source>
        <dbReference type="ARBA" id="ARBA00022989"/>
    </source>
</evidence>
<dbReference type="PROSITE" id="PS50893">
    <property type="entry name" value="ABC_TRANSPORTER_2"/>
    <property type="match status" value="1"/>
</dbReference>
<evidence type="ECO:0000256" key="7">
    <source>
        <dbReference type="SAM" id="Phobius"/>
    </source>
</evidence>
<dbReference type="SUPFAM" id="SSF52540">
    <property type="entry name" value="P-loop containing nucleoside triphosphate hydrolases"/>
    <property type="match status" value="1"/>
</dbReference>
<accession>A0ABS1HDX5</accession>
<evidence type="ECO:0000256" key="2">
    <source>
        <dbReference type="ARBA" id="ARBA00022692"/>
    </source>
</evidence>
<dbReference type="InterPro" id="IPR036640">
    <property type="entry name" value="ABC1_TM_sf"/>
</dbReference>
<evidence type="ECO:0000256" key="3">
    <source>
        <dbReference type="ARBA" id="ARBA00022741"/>
    </source>
</evidence>
<evidence type="ECO:0000259" key="8">
    <source>
        <dbReference type="PROSITE" id="PS50893"/>
    </source>
</evidence>
<dbReference type="PROSITE" id="PS50929">
    <property type="entry name" value="ABC_TM1F"/>
    <property type="match status" value="1"/>
</dbReference>
<dbReference type="Gene3D" id="3.40.50.300">
    <property type="entry name" value="P-loop containing nucleotide triphosphate hydrolases"/>
    <property type="match status" value="1"/>
</dbReference>
<evidence type="ECO:0000256" key="6">
    <source>
        <dbReference type="ARBA" id="ARBA00023136"/>
    </source>
</evidence>
<dbReference type="InterPro" id="IPR011527">
    <property type="entry name" value="ABC1_TM_dom"/>
</dbReference>
<evidence type="ECO:0000259" key="9">
    <source>
        <dbReference type="PROSITE" id="PS50929"/>
    </source>
</evidence>
<dbReference type="RefSeq" id="WP_200463050.1">
    <property type="nucleotide sequence ID" value="NZ_JAENRR010000001.1"/>
</dbReference>
<feature type="transmembrane region" description="Helical" evidence="7">
    <location>
        <begin position="28"/>
        <end position="48"/>
    </location>
</feature>
<dbReference type="Gene3D" id="1.20.1560.10">
    <property type="entry name" value="ABC transporter type 1, transmembrane domain"/>
    <property type="match status" value="1"/>
</dbReference>
<dbReference type="InterPro" id="IPR003593">
    <property type="entry name" value="AAA+_ATPase"/>
</dbReference>
<evidence type="ECO:0000256" key="4">
    <source>
        <dbReference type="ARBA" id="ARBA00022840"/>
    </source>
</evidence>
<feature type="transmembrane region" description="Helical" evidence="7">
    <location>
        <begin position="260"/>
        <end position="278"/>
    </location>
</feature>
<keyword evidence="4 10" id="KW-0067">ATP-binding</keyword>
<feature type="domain" description="ABC transmembrane type-1" evidence="9">
    <location>
        <begin position="28"/>
        <end position="317"/>
    </location>
</feature>
<feature type="transmembrane region" description="Helical" evidence="7">
    <location>
        <begin position="68"/>
        <end position="89"/>
    </location>
</feature>
<feature type="transmembrane region" description="Helical" evidence="7">
    <location>
        <begin position="171"/>
        <end position="190"/>
    </location>
</feature>
<keyword evidence="11" id="KW-1185">Reference proteome</keyword>
<feature type="transmembrane region" description="Helical" evidence="7">
    <location>
        <begin position="144"/>
        <end position="165"/>
    </location>
</feature>
<dbReference type="InterPro" id="IPR039421">
    <property type="entry name" value="Type_1_exporter"/>
</dbReference>
<keyword evidence="3" id="KW-0547">Nucleotide-binding</keyword>
<evidence type="ECO:0000256" key="1">
    <source>
        <dbReference type="ARBA" id="ARBA00004651"/>
    </source>
</evidence>
<dbReference type="SMART" id="SM00382">
    <property type="entry name" value="AAA"/>
    <property type="match status" value="1"/>
</dbReference>
<evidence type="ECO:0000313" key="11">
    <source>
        <dbReference type="Proteomes" id="UP000605676"/>
    </source>
</evidence>
<feature type="domain" description="ABC transporter" evidence="8">
    <location>
        <begin position="350"/>
        <end position="591"/>
    </location>
</feature>
<dbReference type="PANTHER" id="PTHR43394">
    <property type="entry name" value="ATP-DEPENDENT PERMEASE MDL1, MITOCHONDRIAL"/>
    <property type="match status" value="1"/>
</dbReference>